<dbReference type="Proteomes" id="UP000295701">
    <property type="component" value="Unassembled WGS sequence"/>
</dbReference>
<organism evidence="2 3">
    <name type="scientific">Palleronia sediminis</name>
    <dbReference type="NCBI Taxonomy" id="2547833"/>
    <lineage>
        <taxon>Bacteria</taxon>
        <taxon>Pseudomonadati</taxon>
        <taxon>Pseudomonadota</taxon>
        <taxon>Alphaproteobacteria</taxon>
        <taxon>Rhodobacterales</taxon>
        <taxon>Roseobacteraceae</taxon>
        <taxon>Palleronia</taxon>
    </lineage>
</organism>
<proteinExistence type="predicted"/>
<evidence type="ECO:0000313" key="2">
    <source>
        <dbReference type="EMBL" id="TDL81583.1"/>
    </source>
</evidence>
<sequence>MRRRLTTMAVALALVAPMAQAACFVDYKAKRDDPLRLHYGVMRLAEAECDQPERAVAARIAVDGWQLLAIEGQFDRRGAETRKEDAGAFYLRY</sequence>
<dbReference type="OrthoDB" id="7745874at2"/>
<gene>
    <name evidence="2" type="ORF">E2L08_05555</name>
</gene>
<dbReference type="EMBL" id="SNAA01000004">
    <property type="protein sequence ID" value="TDL81583.1"/>
    <property type="molecule type" value="Genomic_DNA"/>
</dbReference>
<protein>
    <submittedName>
        <fullName evidence="2">Uncharacterized protein</fullName>
    </submittedName>
</protein>
<accession>A0A4R6AJI8</accession>
<comment type="caution">
    <text evidence="2">The sequence shown here is derived from an EMBL/GenBank/DDBJ whole genome shotgun (WGS) entry which is preliminary data.</text>
</comment>
<feature type="chain" id="PRO_5020253127" evidence="1">
    <location>
        <begin position="22"/>
        <end position="93"/>
    </location>
</feature>
<evidence type="ECO:0000256" key="1">
    <source>
        <dbReference type="SAM" id="SignalP"/>
    </source>
</evidence>
<keyword evidence="3" id="KW-1185">Reference proteome</keyword>
<reference evidence="2 3" key="1">
    <citation type="submission" date="2019-03" db="EMBL/GenBank/DDBJ databases">
        <title>Primorskyibacter sp. SS33 isolated from sediments.</title>
        <authorList>
            <person name="Xunke S."/>
        </authorList>
    </citation>
    <scope>NUCLEOTIDE SEQUENCE [LARGE SCALE GENOMIC DNA]</scope>
    <source>
        <strain evidence="2 3">SS33</strain>
    </source>
</reference>
<dbReference type="RefSeq" id="WP_133396069.1">
    <property type="nucleotide sequence ID" value="NZ_SNAA01000004.1"/>
</dbReference>
<name>A0A4R6AJI8_9RHOB</name>
<evidence type="ECO:0000313" key="3">
    <source>
        <dbReference type="Proteomes" id="UP000295701"/>
    </source>
</evidence>
<feature type="signal peptide" evidence="1">
    <location>
        <begin position="1"/>
        <end position="21"/>
    </location>
</feature>
<keyword evidence="1" id="KW-0732">Signal</keyword>
<dbReference type="AlphaFoldDB" id="A0A4R6AJI8"/>